<feature type="non-terminal residue" evidence="1">
    <location>
        <position position="1"/>
    </location>
</feature>
<gene>
    <name evidence="1" type="ORF">EV182_004779</name>
</gene>
<comment type="caution">
    <text evidence="1">The sequence shown here is derived from an EMBL/GenBank/DDBJ whole genome shotgun (WGS) entry which is preliminary data.</text>
</comment>
<sequence length="196" mass="20933">ELNQAESADEDTDCDYGCATPVSSEPAQSLATTPTTKRQRRSAAANGGQDKPLIKCSHPGCNLFFSRAYNLKSHERTHTNERPYKCETCGQPFSRNHDLKRHIKIHTGDRPFRCPFCNRGFARADALSRHTSKGHSCKKAAIAAASASAIAAFGSLGAATMSMQPSSPSSLSHSVAPSIVTTTGPAAPPMVSKRAF</sequence>
<name>A0ACC1HE69_9FUNG</name>
<protein>
    <submittedName>
        <fullName evidence="1">Uncharacterized protein</fullName>
    </submittedName>
</protein>
<evidence type="ECO:0000313" key="1">
    <source>
        <dbReference type="EMBL" id="KAJ1673675.1"/>
    </source>
</evidence>
<evidence type="ECO:0000313" key="2">
    <source>
        <dbReference type="Proteomes" id="UP001145114"/>
    </source>
</evidence>
<dbReference type="Proteomes" id="UP001145114">
    <property type="component" value="Unassembled WGS sequence"/>
</dbReference>
<keyword evidence="2" id="KW-1185">Reference proteome</keyword>
<proteinExistence type="predicted"/>
<dbReference type="EMBL" id="JAMZIH010006687">
    <property type="protein sequence ID" value="KAJ1673675.1"/>
    <property type="molecule type" value="Genomic_DNA"/>
</dbReference>
<reference evidence="1" key="1">
    <citation type="submission" date="2022-06" db="EMBL/GenBank/DDBJ databases">
        <title>Phylogenomic reconstructions and comparative analyses of Kickxellomycotina fungi.</title>
        <authorList>
            <person name="Reynolds N.K."/>
            <person name="Stajich J.E."/>
            <person name="Barry K."/>
            <person name="Grigoriev I.V."/>
            <person name="Crous P."/>
            <person name="Smith M.E."/>
        </authorList>
    </citation>
    <scope>NUCLEOTIDE SEQUENCE</scope>
    <source>
        <strain evidence="1">RSA 2271</strain>
    </source>
</reference>
<organism evidence="1 2">
    <name type="scientific">Spiromyces aspiralis</name>
    <dbReference type="NCBI Taxonomy" id="68401"/>
    <lineage>
        <taxon>Eukaryota</taxon>
        <taxon>Fungi</taxon>
        <taxon>Fungi incertae sedis</taxon>
        <taxon>Zoopagomycota</taxon>
        <taxon>Kickxellomycotina</taxon>
        <taxon>Kickxellomycetes</taxon>
        <taxon>Kickxellales</taxon>
        <taxon>Kickxellaceae</taxon>
        <taxon>Spiromyces</taxon>
    </lineage>
</organism>
<accession>A0ACC1HE69</accession>